<dbReference type="RefSeq" id="WP_262171176.1">
    <property type="nucleotide sequence ID" value="NZ_CP104965.1"/>
</dbReference>
<feature type="transmembrane region" description="Helical" evidence="9">
    <location>
        <begin position="396"/>
        <end position="416"/>
    </location>
</feature>
<keyword evidence="4" id="KW-1003">Cell membrane</keyword>
<keyword evidence="11" id="KW-1185">Reference proteome</keyword>
<evidence type="ECO:0000256" key="4">
    <source>
        <dbReference type="ARBA" id="ARBA00022475"/>
    </source>
</evidence>
<evidence type="ECO:0000256" key="7">
    <source>
        <dbReference type="ARBA" id="ARBA00022989"/>
    </source>
</evidence>
<feature type="transmembrane region" description="Helical" evidence="9">
    <location>
        <begin position="12"/>
        <end position="33"/>
    </location>
</feature>
<feature type="transmembrane region" description="Helical" evidence="9">
    <location>
        <begin position="963"/>
        <end position="984"/>
    </location>
</feature>
<dbReference type="InterPro" id="IPR001036">
    <property type="entry name" value="Acrflvin-R"/>
</dbReference>
<dbReference type="PANTHER" id="PTHR32063:SF10">
    <property type="entry name" value="EFFLUX PUMP MEMBRANE TRANSPORTER"/>
    <property type="match status" value="1"/>
</dbReference>
<feature type="transmembrane region" description="Helical" evidence="9">
    <location>
        <begin position="366"/>
        <end position="390"/>
    </location>
</feature>
<feature type="transmembrane region" description="Helical" evidence="9">
    <location>
        <begin position="893"/>
        <end position="913"/>
    </location>
</feature>
<feature type="transmembrane region" description="Helical" evidence="9">
    <location>
        <begin position="867"/>
        <end position="886"/>
    </location>
</feature>
<feature type="transmembrane region" description="Helical" evidence="9">
    <location>
        <begin position="1004"/>
        <end position="1026"/>
    </location>
</feature>
<evidence type="ECO:0000256" key="3">
    <source>
        <dbReference type="ARBA" id="ARBA00022448"/>
    </source>
</evidence>
<evidence type="ECO:0000256" key="2">
    <source>
        <dbReference type="ARBA" id="ARBA00010942"/>
    </source>
</evidence>
<dbReference type="Gene3D" id="3.30.70.1440">
    <property type="entry name" value="Multidrug efflux transporter AcrB pore domain"/>
    <property type="match status" value="1"/>
</dbReference>
<dbReference type="Pfam" id="PF00873">
    <property type="entry name" value="ACR_tran"/>
    <property type="match status" value="1"/>
</dbReference>
<comment type="subcellular location">
    <subcellularLocation>
        <location evidence="1 9">Cell inner membrane</location>
        <topology evidence="1 9">Multi-pass membrane protein</topology>
    </subcellularLocation>
</comment>
<dbReference type="Gene3D" id="1.20.1640.10">
    <property type="entry name" value="Multidrug efflux transporter AcrB transmembrane domain"/>
    <property type="match status" value="2"/>
</dbReference>
<dbReference type="SUPFAM" id="SSF82714">
    <property type="entry name" value="Multidrug efflux transporter AcrB TolC docking domain, DN and DC subdomains"/>
    <property type="match status" value="2"/>
</dbReference>
<dbReference type="NCBIfam" id="NF000282">
    <property type="entry name" value="RND_permease_1"/>
    <property type="match status" value="1"/>
</dbReference>
<dbReference type="PRINTS" id="PR00702">
    <property type="entry name" value="ACRIFLAVINRP"/>
</dbReference>
<feature type="transmembrane region" description="Helical" evidence="9">
    <location>
        <begin position="470"/>
        <end position="497"/>
    </location>
</feature>
<organism evidence="10 11">
    <name type="scientific">Devosia neptuniae</name>
    <dbReference type="NCBI Taxonomy" id="191302"/>
    <lineage>
        <taxon>Bacteria</taxon>
        <taxon>Pseudomonadati</taxon>
        <taxon>Pseudomonadota</taxon>
        <taxon>Alphaproteobacteria</taxon>
        <taxon>Hyphomicrobiales</taxon>
        <taxon>Devosiaceae</taxon>
        <taxon>Devosia</taxon>
    </lineage>
</organism>
<keyword evidence="5 9" id="KW-0997">Cell inner membrane</keyword>
<dbReference type="PANTHER" id="PTHR32063">
    <property type="match status" value="1"/>
</dbReference>
<dbReference type="SUPFAM" id="SSF82693">
    <property type="entry name" value="Multidrug efflux transporter AcrB pore domain, PN1, PN2, PC1 and PC2 subdomains"/>
    <property type="match status" value="3"/>
</dbReference>
<feature type="transmembrane region" description="Helical" evidence="9">
    <location>
        <begin position="340"/>
        <end position="359"/>
    </location>
</feature>
<dbReference type="NCBIfam" id="TIGR00915">
    <property type="entry name" value="2A0602"/>
    <property type="match status" value="1"/>
</dbReference>
<dbReference type="Gene3D" id="3.30.2090.10">
    <property type="entry name" value="Multidrug efflux transporter AcrB TolC docking domain, DN and DC subdomains"/>
    <property type="match status" value="2"/>
</dbReference>
<proteinExistence type="inferred from homology"/>
<evidence type="ECO:0000256" key="1">
    <source>
        <dbReference type="ARBA" id="ARBA00004429"/>
    </source>
</evidence>
<evidence type="ECO:0000256" key="5">
    <source>
        <dbReference type="ARBA" id="ARBA00022519"/>
    </source>
</evidence>
<keyword evidence="7 9" id="KW-1133">Transmembrane helix</keyword>
<dbReference type="Gene3D" id="3.30.70.1320">
    <property type="entry name" value="Multidrug efflux transporter AcrB pore domain like"/>
    <property type="match status" value="1"/>
</dbReference>
<dbReference type="InterPro" id="IPR004764">
    <property type="entry name" value="MdtF-like"/>
</dbReference>
<feature type="transmembrane region" description="Helical" evidence="9">
    <location>
        <begin position="437"/>
        <end position="458"/>
    </location>
</feature>
<name>A0ABY6CH39_9HYPH</name>
<keyword evidence="3 9" id="KW-0813">Transport</keyword>
<keyword evidence="8 9" id="KW-0472">Membrane</keyword>
<sequence>MAQFFIGRPIFAWVVAIFIMLAGIIALPMLPIAQYPNVAPPQVTINAVYPGASPEDMYQSVTRPIEEEMNGVEGAMYFESTSDSSGSVTVTVTFEPGTESSQAATDVQNAVRRVESRLPQIVTQQGIQVQEAGSGFLMLVGLLSTDGSLDAVGLGDYLSRNVLGEIRRVEGVGRAQLFASQRAMRVWVDPDKMSSLNLTTQEVTAAIQSQNAQVTAGRIGAQPNPITQQVSATVLVSGQLRSPEEFGAVVLRANPDGSSVRLRDVARIEVGAESYNFSTRINGQPAAALAVQLSPSGNALSTSEGVRHRMEELAEFFPPGVEYTIPYDTSPFVEVSIEKVLHTLVEAIGLVFIVMFIFLQNFRYTLIPTLVVPVALLGTLAIMLATGFSINVLTMFAMVLAIGILVDDAIVVVENVERIMAEEGLSPKDATRKAMKQITGAIIGITLVLSAVFVPMAFFPGAVGVIYQQFSITMVASILISGFLALSLTPALCATFLKPIKPGHHERKGPFGWFNRGLKNTTNGYSRGVGWLINRTGRFMVVYLALLVGLGWGFLQLPSDFLPNEDQGFVIVDMQAPPEASSNRAREVANQVEQIFGQEAAVENTAVVNGFSFSGAGDNAGLAFITFKDWSERDANNSAQAIANRANGALFGLKDAISFALSPPAIQGLGTSSGFTFRLQDRAGLGQAALLAGSDQLMAAASQSPILAGLRVEGMPAAAQVNLVIDREKANTLGVTFAAINATISSNLGSSYANDFPNAGRMQRVTVQADQDQRMQVDDLLKLDVPNSSGGMVPLSSFATAEWQRGSSQVVGYNGYPAVRIGGAAAPGYSSGDAIAEMERLVGELPNGFGYEWTGQSLEEIQSGSQAPLLVGLIVIFVFLLLAALYESWSIPLSVMLVVPLGVLGSVIAVSLRDMPNDVYFKVGLITIIGLSAKNAILIIEFAKDLRAQGMPLLQATIEASKLRFRPILMTSLAFTLGVVPLAIATGASAASQNAIGTAVMGGMISATVLSVLFVPVFFVFVMRIFGDRKKQEKSTTDDSTAVAAPAE</sequence>
<dbReference type="EMBL" id="CP104965">
    <property type="protein sequence ID" value="UXN71559.1"/>
    <property type="molecule type" value="Genomic_DNA"/>
</dbReference>
<keyword evidence="6 9" id="KW-0812">Transmembrane</keyword>
<evidence type="ECO:0000313" key="10">
    <source>
        <dbReference type="EMBL" id="UXN71559.1"/>
    </source>
</evidence>
<feature type="transmembrane region" description="Helical" evidence="9">
    <location>
        <begin position="537"/>
        <end position="555"/>
    </location>
</feature>
<dbReference type="InterPro" id="IPR027463">
    <property type="entry name" value="AcrB_DN_DC_subdom"/>
</dbReference>
<evidence type="ECO:0000256" key="9">
    <source>
        <dbReference type="RuleBase" id="RU364070"/>
    </source>
</evidence>
<evidence type="ECO:0000256" key="8">
    <source>
        <dbReference type="ARBA" id="ARBA00023136"/>
    </source>
</evidence>
<reference evidence="10 11" key="1">
    <citation type="submission" date="2022-09" db="EMBL/GenBank/DDBJ databases">
        <title>Interaction between co-microsymbionts with complementary sets of symbiotic genes in legume-rhizobium systems.</title>
        <authorList>
            <person name="Safronova V."/>
            <person name="Sazanova A."/>
            <person name="Afonin A."/>
            <person name="Chirak E."/>
        </authorList>
    </citation>
    <scope>NUCLEOTIDE SEQUENCE [LARGE SCALE GENOMIC DNA]</scope>
    <source>
        <strain evidence="10 11">A18/4-1</strain>
    </source>
</reference>
<dbReference type="Proteomes" id="UP001061862">
    <property type="component" value="Chromosome"/>
</dbReference>
<protein>
    <recommendedName>
        <fullName evidence="9">Efflux pump membrane transporter</fullName>
    </recommendedName>
</protein>
<accession>A0ABY6CH39</accession>
<evidence type="ECO:0000313" key="11">
    <source>
        <dbReference type="Proteomes" id="UP001061862"/>
    </source>
</evidence>
<dbReference type="SUPFAM" id="SSF82866">
    <property type="entry name" value="Multidrug efflux transporter AcrB transmembrane domain"/>
    <property type="match status" value="2"/>
</dbReference>
<gene>
    <name evidence="10" type="ORF">N8A98_10415</name>
</gene>
<dbReference type="Gene3D" id="3.30.70.1430">
    <property type="entry name" value="Multidrug efflux transporter AcrB pore domain"/>
    <property type="match status" value="2"/>
</dbReference>
<feature type="transmembrane region" description="Helical" evidence="9">
    <location>
        <begin position="919"/>
        <end position="942"/>
    </location>
</feature>
<evidence type="ECO:0000256" key="6">
    <source>
        <dbReference type="ARBA" id="ARBA00022692"/>
    </source>
</evidence>
<comment type="similarity">
    <text evidence="2 9">Belongs to the resistance-nodulation-cell division (RND) (TC 2.A.6) family.</text>
</comment>